<reference evidence="2 3" key="1">
    <citation type="journal article" date="2016" name="Nat. Commun.">
        <title>Thousands of microbial genomes shed light on interconnected biogeochemical processes in an aquifer system.</title>
        <authorList>
            <person name="Anantharaman K."/>
            <person name="Brown C.T."/>
            <person name="Hug L.A."/>
            <person name="Sharon I."/>
            <person name="Castelle C.J."/>
            <person name="Probst A.J."/>
            <person name="Thomas B.C."/>
            <person name="Singh A."/>
            <person name="Wilkins M.J."/>
            <person name="Karaoz U."/>
            <person name="Brodie E.L."/>
            <person name="Williams K.H."/>
            <person name="Hubbard S.S."/>
            <person name="Banfield J.F."/>
        </authorList>
    </citation>
    <scope>NUCLEOTIDE SEQUENCE [LARGE SCALE GENOMIC DNA]</scope>
</reference>
<evidence type="ECO:0000256" key="1">
    <source>
        <dbReference type="SAM" id="MobiDB-lite"/>
    </source>
</evidence>
<name>A0A1F8F7Y1_9BACT</name>
<organism evidence="2 3">
    <name type="scientific">Candidatus Yanofskybacteria bacterium RIFCSPHIGHO2_02_FULL_41_11</name>
    <dbReference type="NCBI Taxonomy" id="1802675"/>
    <lineage>
        <taxon>Bacteria</taxon>
        <taxon>Candidatus Yanofskyibacteriota</taxon>
    </lineage>
</organism>
<gene>
    <name evidence="2" type="ORF">A3J46_01730</name>
</gene>
<sequence length="170" mass="19136">MISYYQYLQFSPYFAQQDIEKTDDRIKFLKSFDNLPQPIKDLLTSLDTTEKIINTGKTFGLDNYDTEAVSFVVRKIAAGDTFVGEGASLISTETELPLEKAKNLLSLVVREILSPALEDVKKIQTIKFPQRFGTPASVNAQTPQTPTRPPIKQPESIQSDNPNVINLRNR</sequence>
<dbReference type="AlphaFoldDB" id="A0A1F8F7Y1"/>
<feature type="region of interest" description="Disordered" evidence="1">
    <location>
        <begin position="134"/>
        <end position="170"/>
    </location>
</feature>
<evidence type="ECO:0000313" key="3">
    <source>
        <dbReference type="Proteomes" id="UP000177167"/>
    </source>
</evidence>
<comment type="caution">
    <text evidence="2">The sequence shown here is derived from an EMBL/GenBank/DDBJ whole genome shotgun (WGS) entry which is preliminary data.</text>
</comment>
<proteinExistence type="predicted"/>
<dbReference type="EMBL" id="MGJP01000056">
    <property type="protein sequence ID" value="OGN08680.1"/>
    <property type="molecule type" value="Genomic_DNA"/>
</dbReference>
<evidence type="ECO:0000313" key="2">
    <source>
        <dbReference type="EMBL" id="OGN08680.1"/>
    </source>
</evidence>
<dbReference type="Proteomes" id="UP000177167">
    <property type="component" value="Unassembled WGS sequence"/>
</dbReference>
<feature type="compositionally biased region" description="Polar residues" evidence="1">
    <location>
        <begin position="136"/>
        <end position="145"/>
    </location>
</feature>
<accession>A0A1F8F7Y1</accession>
<feature type="compositionally biased region" description="Polar residues" evidence="1">
    <location>
        <begin position="155"/>
        <end position="170"/>
    </location>
</feature>
<protein>
    <submittedName>
        <fullName evidence="2">Uncharacterized protein</fullName>
    </submittedName>
</protein>